<accession>A0AAD2HBI7</accession>
<evidence type="ECO:0000313" key="3">
    <source>
        <dbReference type="Proteomes" id="UP001295794"/>
    </source>
</evidence>
<dbReference type="Proteomes" id="UP001295794">
    <property type="component" value="Unassembled WGS sequence"/>
</dbReference>
<dbReference type="PANTHER" id="PTHR33096:SF1">
    <property type="entry name" value="CXC1-LIKE CYSTEINE CLUSTER ASSOCIATED WITH KDZ TRANSPOSASES DOMAIN-CONTAINING PROTEIN"/>
    <property type="match status" value="1"/>
</dbReference>
<dbReference type="PANTHER" id="PTHR33096">
    <property type="entry name" value="CXC2 DOMAIN-CONTAINING PROTEIN"/>
    <property type="match status" value="1"/>
</dbReference>
<feature type="non-terminal residue" evidence="2">
    <location>
        <position position="1"/>
    </location>
</feature>
<reference evidence="2" key="1">
    <citation type="submission" date="2023-11" db="EMBL/GenBank/DDBJ databases">
        <authorList>
            <person name="De Vega J J."/>
            <person name="De Vega J J."/>
        </authorList>
    </citation>
    <scope>NUCLEOTIDE SEQUENCE</scope>
</reference>
<comment type="caution">
    <text evidence="2">The sequence shown here is derived from an EMBL/GenBank/DDBJ whole genome shotgun (WGS) entry which is preliminary data.</text>
</comment>
<evidence type="ECO:0000256" key="1">
    <source>
        <dbReference type="SAM" id="MobiDB-lite"/>
    </source>
</evidence>
<dbReference type="AlphaFoldDB" id="A0AAD2HBI7"/>
<sequence length="875" mass="99300">RSHRVQDMLNAWDRHMPRLVDSYLAWAESRDKGEVAVESGEGWPLLVLGLDESGTLHFSHPSDSCGPNEALLQRGYLGASPDQPTIAFSIRTFEIYRQIHRVTPRFTIDSLARVLNHLHRVPRQRYLQEQLTTAYDAYLEILQRVDQRVTAALHRDEDWEIKNICAPCFYSVEGERKLKYRSFMSVDGNASLKLVDSTFRAGNPRFDARKSRSWRWLTPSQVDVFKDEVKMSELQRKKAPSSATECDAGDQLPDVNPPTEAETDHDEEVAWLNVNELDETNVQKLEESVSVCVDRWKAAGPEARKKMFALFAVSGIFLAVCRHGHVLIMCDMIRSGELMKYPLALVNHLIDTYGADIGLGYDIMCAFFKTLLRSSLGAKVVAMKLRGIVPAFHGHAHNRECQLGWHPMYLEGVGLEDFEECERTFCQSNHLASCTRLATPFHRQQQIDEHFAFHDQDKHASSGSFIFANYQQAVEKITHNRVRLNALERELKTTGADYKSDLEAERNHLQSLKAEPGTVTMAVDYLELLGKLQTAADASATAAREFRNLDRLIIENGITSPKIAAIRTRYRTTHTRHLLVEEEVARFEVEHKIEERWESGSAAYHDALITLSERRYCRALDTLEKLVVQRLLELTKLSVSGVGYKLRDKIGKALRTRAAAIQRALNDYNLAAKALNPPRKELHWADIVQTTTLAEFDVLRNTRVDIRALPWTQPARREAATLYFGIKRSEEEIERLNVEIRRLVSFLLDEHADYQVAITANEGSNPALASELSHRLVEKTRIAESIIERLVKTSRLPGFSGSLLPGDRIGRDPTITQSSPMPSWAHSLLGLQQLAVETEDNDDDTEVPRELQGLDEDLVVELMDRLQVSEVDIAV</sequence>
<dbReference type="EMBL" id="CAVNYO010000169">
    <property type="protein sequence ID" value="CAK5271112.1"/>
    <property type="molecule type" value="Genomic_DNA"/>
</dbReference>
<evidence type="ECO:0000313" key="2">
    <source>
        <dbReference type="EMBL" id="CAK5271112.1"/>
    </source>
</evidence>
<evidence type="ECO:0008006" key="4">
    <source>
        <dbReference type="Google" id="ProtNLM"/>
    </source>
</evidence>
<feature type="region of interest" description="Disordered" evidence="1">
    <location>
        <begin position="236"/>
        <end position="264"/>
    </location>
</feature>
<gene>
    <name evidence="2" type="ORF">MYCIT1_LOCUS16000</name>
</gene>
<proteinExistence type="predicted"/>
<protein>
    <recommendedName>
        <fullName evidence="4">CxC1-like cysteine cluster associated with KDZ transposases domain-containing protein</fullName>
    </recommendedName>
</protein>
<organism evidence="2 3">
    <name type="scientific">Mycena citricolor</name>
    <dbReference type="NCBI Taxonomy" id="2018698"/>
    <lineage>
        <taxon>Eukaryota</taxon>
        <taxon>Fungi</taxon>
        <taxon>Dikarya</taxon>
        <taxon>Basidiomycota</taxon>
        <taxon>Agaricomycotina</taxon>
        <taxon>Agaricomycetes</taxon>
        <taxon>Agaricomycetidae</taxon>
        <taxon>Agaricales</taxon>
        <taxon>Marasmiineae</taxon>
        <taxon>Mycenaceae</taxon>
        <taxon>Mycena</taxon>
    </lineage>
</organism>
<keyword evidence="3" id="KW-1185">Reference proteome</keyword>
<dbReference type="InterPro" id="IPR040521">
    <property type="entry name" value="KDZ"/>
</dbReference>
<name>A0AAD2HBI7_9AGAR</name>
<dbReference type="Pfam" id="PF18758">
    <property type="entry name" value="KDZ"/>
    <property type="match status" value="1"/>
</dbReference>